<keyword evidence="1" id="KW-1277">Toxin-antitoxin system</keyword>
<dbReference type="InterPro" id="IPR012933">
    <property type="entry name" value="HicA_mRNA_interferase"/>
</dbReference>
<keyword evidence="10" id="KW-1185">Reference proteome</keyword>
<dbReference type="Proteomes" id="UP000070587">
    <property type="component" value="Chromosome"/>
</dbReference>
<evidence type="ECO:0000256" key="1">
    <source>
        <dbReference type="ARBA" id="ARBA00022649"/>
    </source>
</evidence>
<dbReference type="GO" id="GO:0003729">
    <property type="term" value="F:mRNA binding"/>
    <property type="evidence" value="ECO:0007669"/>
    <property type="project" value="InterPro"/>
</dbReference>
<name>A0A127BAZ6_9EURY</name>
<dbReference type="EMBL" id="JARRIG010000001">
    <property type="protein sequence ID" value="MFA4803610.1"/>
    <property type="molecule type" value="Genomic_DNA"/>
</dbReference>
<keyword evidence="5" id="KW-0694">RNA-binding</keyword>
<dbReference type="SUPFAM" id="SSF54786">
    <property type="entry name" value="YcfA/nrd intein domain"/>
    <property type="match status" value="1"/>
</dbReference>
<protein>
    <submittedName>
        <fullName evidence="8">Type II toxin-antitoxin system HicA family toxin</fullName>
    </submittedName>
</protein>
<reference evidence="9" key="1">
    <citation type="submission" date="2015-02" db="EMBL/GenBank/DDBJ databases">
        <title>Pyrococcus kukulkanii sp. nov., a novel hyperthermophilic archaeon isolated from a deep-sea hydrothermal vent at the Guaymas Basin.</title>
        <authorList>
            <person name="Oger P.M."/>
            <person name="Callac N."/>
            <person name="Jebbar M."/>
            <person name="Godfroy A."/>
        </authorList>
    </citation>
    <scope>NUCLEOTIDE SEQUENCE [LARGE SCALE GENOMIC DNA]</scope>
    <source>
        <strain evidence="9">NCB100</strain>
    </source>
</reference>
<dbReference type="GO" id="GO:0016787">
    <property type="term" value="F:hydrolase activity"/>
    <property type="evidence" value="ECO:0007669"/>
    <property type="project" value="UniProtKB-KW"/>
</dbReference>
<keyword evidence="3" id="KW-0255">Endonuclease</keyword>
<evidence type="ECO:0000256" key="4">
    <source>
        <dbReference type="ARBA" id="ARBA00022801"/>
    </source>
</evidence>
<dbReference type="Gene3D" id="3.30.920.30">
    <property type="entry name" value="Hypothetical protein"/>
    <property type="match status" value="1"/>
</dbReference>
<evidence type="ECO:0000256" key="3">
    <source>
        <dbReference type="ARBA" id="ARBA00022759"/>
    </source>
</evidence>
<dbReference type="Proteomes" id="UP001571980">
    <property type="component" value="Unassembled WGS sequence"/>
</dbReference>
<evidence type="ECO:0000256" key="5">
    <source>
        <dbReference type="ARBA" id="ARBA00022884"/>
    </source>
</evidence>
<reference evidence="8 10" key="3">
    <citation type="submission" date="2023-03" db="EMBL/GenBank/DDBJ databases">
        <title>Speciation in Pyrococcus: adaptation to high temperature as a mechanism.</title>
        <authorList>
            <person name="Gu J."/>
        </authorList>
    </citation>
    <scope>NUCLEOTIDE SEQUENCE [LARGE SCALE GENOMIC DNA]</scope>
    <source>
        <strain evidence="8 10">LMOA34</strain>
    </source>
</reference>
<proteinExistence type="predicted"/>
<keyword evidence="6" id="KW-0346">Stress response</keyword>
<evidence type="ECO:0000313" key="9">
    <source>
        <dbReference type="Proteomes" id="UP000070587"/>
    </source>
</evidence>
<dbReference type="OrthoDB" id="7619at2157"/>
<dbReference type="RefSeq" id="WP_068323417.1">
    <property type="nucleotide sequence ID" value="NZ_CP010835.1"/>
</dbReference>
<gene>
    <name evidence="8" type="ORF">P8X34_02430</name>
    <name evidence="7" type="ORF">TQ32_08380</name>
</gene>
<reference evidence="7 9" key="2">
    <citation type="journal article" date="2016" name="Int. J. Syst. Evol. Microbiol.">
        <title>Pyrococcus kukulkanii sp. nov., a hyperthermophilic, piezophilic archaeon isolated from a deep-sea hydrothermal vent.</title>
        <authorList>
            <person name="Callac N."/>
            <person name="Oger P."/>
            <person name="Lesongeur F."/>
            <person name="Rattray J.E."/>
            <person name="Vannier P."/>
            <person name="Michoud G."/>
            <person name="Beauverger M."/>
            <person name="Gayet N."/>
            <person name="Rouxel O."/>
            <person name="Jebbar M."/>
            <person name="Godfroy A."/>
        </authorList>
    </citation>
    <scope>NUCLEOTIDE SEQUENCE [LARGE SCALE GENOMIC DNA]</scope>
    <source>
        <strain evidence="7 9">NCB100</strain>
    </source>
</reference>
<sequence length="77" mass="8868">MKLPLLSGREIVRILVKKFGFKVVKRRGSHIKLRRENGEKRTAIVPDHEEVAIGTLKSILRQAGISEEEFLNKYKDP</sequence>
<evidence type="ECO:0000256" key="6">
    <source>
        <dbReference type="ARBA" id="ARBA00023016"/>
    </source>
</evidence>
<keyword evidence="4" id="KW-0378">Hydrolase</keyword>
<dbReference type="PATRIC" id="fig|1609559.3.peg.1748"/>
<organism evidence="7 9">
    <name type="scientific">Pyrococcus kukulkanii</name>
    <dbReference type="NCBI Taxonomy" id="1609559"/>
    <lineage>
        <taxon>Archaea</taxon>
        <taxon>Methanobacteriati</taxon>
        <taxon>Methanobacteriota</taxon>
        <taxon>Thermococci</taxon>
        <taxon>Thermococcales</taxon>
        <taxon>Thermococcaceae</taxon>
        <taxon>Pyrococcus</taxon>
    </lineage>
</organism>
<dbReference type="AlphaFoldDB" id="A0A127BAZ6"/>
<accession>A0A127BAZ6</accession>
<dbReference type="GeneID" id="28491848"/>
<evidence type="ECO:0000256" key="2">
    <source>
        <dbReference type="ARBA" id="ARBA00022722"/>
    </source>
</evidence>
<evidence type="ECO:0000313" key="8">
    <source>
        <dbReference type="EMBL" id="MFA4803610.1"/>
    </source>
</evidence>
<dbReference type="KEGG" id="pyc:TQ32_08380"/>
<dbReference type="InterPro" id="IPR038570">
    <property type="entry name" value="HicA_sf"/>
</dbReference>
<dbReference type="EMBL" id="CP010835">
    <property type="protein sequence ID" value="AMM54493.1"/>
    <property type="molecule type" value="Genomic_DNA"/>
</dbReference>
<keyword evidence="2" id="KW-0540">Nuclease</keyword>
<dbReference type="Pfam" id="PF07927">
    <property type="entry name" value="HicA_toxin"/>
    <property type="match status" value="1"/>
</dbReference>
<evidence type="ECO:0000313" key="7">
    <source>
        <dbReference type="EMBL" id="AMM54493.1"/>
    </source>
</evidence>
<dbReference type="STRING" id="1609559.TQ32_08380"/>
<dbReference type="GO" id="GO:0004519">
    <property type="term" value="F:endonuclease activity"/>
    <property type="evidence" value="ECO:0007669"/>
    <property type="project" value="UniProtKB-KW"/>
</dbReference>
<evidence type="ECO:0000313" key="10">
    <source>
        <dbReference type="Proteomes" id="UP001571980"/>
    </source>
</evidence>